<evidence type="ECO:0000313" key="1">
    <source>
        <dbReference type="EMBL" id="GAA4516750.1"/>
    </source>
</evidence>
<proteinExistence type="predicted"/>
<keyword evidence="2" id="KW-1185">Reference proteome</keyword>
<evidence type="ECO:0000313" key="2">
    <source>
        <dbReference type="Proteomes" id="UP001500394"/>
    </source>
</evidence>
<accession>A0ABP8R323</accession>
<dbReference type="EMBL" id="BAABGR010000015">
    <property type="protein sequence ID" value="GAA4516750.1"/>
    <property type="molecule type" value="Genomic_DNA"/>
</dbReference>
<organism evidence="1 2">
    <name type="scientific">Sphingobacterium thermophilum</name>
    <dbReference type="NCBI Taxonomy" id="768534"/>
    <lineage>
        <taxon>Bacteria</taxon>
        <taxon>Pseudomonadati</taxon>
        <taxon>Bacteroidota</taxon>
        <taxon>Sphingobacteriia</taxon>
        <taxon>Sphingobacteriales</taxon>
        <taxon>Sphingobacteriaceae</taxon>
        <taxon>Sphingobacterium</taxon>
    </lineage>
</organism>
<gene>
    <name evidence="1" type="ORF">GCM10023173_16550</name>
</gene>
<dbReference type="Proteomes" id="UP001500394">
    <property type="component" value="Unassembled WGS sequence"/>
</dbReference>
<reference evidence="2" key="1">
    <citation type="journal article" date="2019" name="Int. J. Syst. Evol. Microbiol.">
        <title>The Global Catalogue of Microorganisms (GCM) 10K type strain sequencing project: providing services to taxonomists for standard genome sequencing and annotation.</title>
        <authorList>
            <consortium name="The Broad Institute Genomics Platform"/>
            <consortium name="The Broad Institute Genome Sequencing Center for Infectious Disease"/>
            <person name="Wu L."/>
            <person name="Ma J."/>
        </authorList>
    </citation>
    <scope>NUCLEOTIDE SEQUENCE [LARGE SCALE GENOMIC DNA]</scope>
    <source>
        <strain evidence="2">JCM 17858</strain>
    </source>
</reference>
<comment type="caution">
    <text evidence="1">The sequence shown here is derived from an EMBL/GenBank/DDBJ whole genome shotgun (WGS) entry which is preliminary data.</text>
</comment>
<name>A0ABP8R323_9SPHI</name>
<sequence>MRDDDEPPIRDIKSFSRLYVSTSDYQAGASTNFENVWVVDPVDEDQLPSESTFKKYVSAAKGGKTIHFSPLSDGLIFQSSMNTPGTMDTTINVLSVDIRGTIGSRAKLSNRKLDNVRGMYYTVVNSGTNTSNAFLLALNKSDTIPDAHLYAFLRPTSSGFYSKPRFQTTLNYVPWGITGHENDLFIVKTGDQGGVVVYKNFLPALNDRVDSVLNVNPTFTLTVDGSRNLRGISYSPSKDILVLTDYTVVQGTTFEGRVLIFENFSSHTSTQTLTPTRVISGNATMLKQPMDIAIDPREDGKYLYVADIETKRVLRFLISDQGNVAPTGVLNFNNRTPMSLSLDAR</sequence>
<protein>
    <submittedName>
        <fullName evidence="1">Uncharacterized protein</fullName>
    </submittedName>
</protein>
<dbReference type="SUPFAM" id="SSF75011">
    <property type="entry name" value="3-carboxy-cis,cis-mucoante lactonizing enzyme"/>
    <property type="match status" value="1"/>
</dbReference>